<feature type="transmembrane region" description="Helical" evidence="1">
    <location>
        <begin position="33"/>
        <end position="52"/>
    </location>
</feature>
<keyword evidence="1" id="KW-1133">Transmembrane helix</keyword>
<protein>
    <submittedName>
        <fullName evidence="2">Uncharacterized protein</fullName>
    </submittedName>
</protein>
<feature type="transmembrane region" description="Helical" evidence="1">
    <location>
        <begin position="108"/>
        <end position="128"/>
    </location>
</feature>
<accession>A0A432MGW9</accession>
<keyword evidence="3" id="KW-1185">Reference proteome</keyword>
<dbReference type="RefSeq" id="WP_126726567.1">
    <property type="nucleotide sequence ID" value="NZ_RYZH01000033.1"/>
</dbReference>
<evidence type="ECO:0000313" key="3">
    <source>
        <dbReference type="Proteomes" id="UP000280296"/>
    </source>
</evidence>
<feature type="transmembrane region" description="Helical" evidence="1">
    <location>
        <begin position="206"/>
        <end position="229"/>
    </location>
</feature>
<name>A0A432MGW9_9BACT</name>
<dbReference type="EMBL" id="RYZH01000033">
    <property type="protein sequence ID" value="RUL86168.1"/>
    <property type="molecule type" value="Genomic_DNA"/>
</dbReference>
<dbReference type="Proteomes" id="UP000280296">
    <property type="component" value="Unassembled WGS sequence"/>
</dbReference>
<gene>
    <name evidence="2" type="ORF">TsocGM_16515</name>
</gene>
<dbReference type="AlphaFoldDB" id="A0A432MGW9"/>
<proteinExistence type="predicted"/>
<keyword evidence="1" id="KW-0472">Membrane</keyword>
<organism evidence="2 3">
    <name type="scientific">Tautonia sociabilis</name>
    <dbReference type="NCBI Taxonomy" id="2080755"/>
    <lineage>
        <taxon>Bacteria</taxon>
        <taxon>Pseudomonadati</taxon>
        <taxon>Planctomycetota</taxon>
        <taxon>Planctomycetia</taxon>
        <taxon>Isosphaerales</taxon>
        <taxon>Isosphaeraceae</taxon>
        <taxon>Tautonia</taxon>
    </lineage>
</organism>
<sequence length="261" mass="29431">MALDRTLVQIRERSYPDILDLALVVIRHRPGTIGATAAAGIAPWAALNAWLLREAGEIRALGHLWAIMLEAPIATAPLTIVLGGLMFGSKQRPSRVIATMLGRLMPMILYQFLLRSILIGTVALAWLVPTRMAFANEVILLERGRWWKVWSRSTDLTADRSGDLFGQWLAELVFGSSFVMAFWLATGQIAGVFEGELTWAQPEVDLVFNGWMILGIWIVVAFLSVVRFLTYIDQRIRLEGWEVELRLRAVGRTMREELEAW</sequence>
<dbReference type="OrthoDB" id="266384at2"/>
<reference evidence="2 3" key="2">
    <citation type="submission" date="2019-01" db="EMBL/GenBank/DDBJ databases">
        <title>Tautonia sociabilis, a novel thermotolerant planctomycete of Isosphaeraceae family, isolated from a 4000 m deep subterranean habitat.</title>
        <authorList>
            <person name="Kovaleva O.L."/>
            <person name="Elcheninov A.G."/>
            <person name="Van Heerden E."/>
            <person name="Toshchakov S.V."/>
            <person name="Novikov A."/>
            <person name="Bonch-Osmolovskaya E.A."/>
            <person name="Kublanov I.V."/>
        </authorList>
    </citation>
    <scope>NUCLEOTIDE SEQUENCE [LARGE SCALE GENOMIC DNA]</scope>
    <source>
        <strain evidence="2 3">GM2012</strain>
    </source>
</reference>
<keyword evidence="1" id="KW-0812">Transmembrane</keyword>
<reference evidence="2 3" key="1">
    <citation type="submission" date="2018-12" db="EMBL/GenBank/DDBJ databases">
        <authorList>
            <person name="Toschakov S.V."/>
        </authorList>
    </citation>
    <scope>NUCLEOTIDE SEQUENCE [LARGE SCALE GENOMIC DNA]</scope>
    <source>
        <strain evidence="2 3">GM2012</strain>
    </source>
</reference>
<comment type="caution">
    <text evidence="2">The sequence shown here is derived from an EMBL/GenBank/DDBJ whole genome shotgun (WGS) entry which is preliminary data.</text>
</comment>
<feature type="transmembrane region" description="Helical" evidence="1">
    <location>
        <begin position="64"/>
        <end position="88"/>
    </location>
</feature>
<evidence type="ECO:0000313" key="2">
    <source>
        <dbReference type="EMBL" id="RUL86168.1"/>
    </source>
</evidence>
<feature type="transmembrane region" description="Helical" evidence="1">
    <location>
        <begin position="168"/>
        <end position="186"/>
    </location>
</feature>
<evidence type="ECO:0000256" key="1">
    <source>
        <dbReference type="SAM" id="Phobius"/>
    </source>
</evidence>